<dbReference type="Pfam" id="PF08787">
    <property type="entry name" value="Alginate_lyase2"/>
    <property type="match status" value="1"/>
</dbReference>
<proteinExistence type="predicted"/>
<gene>
    <name evidence="3" type="ORF">NA57DRAFT_64831</name>
</gene>
<dbReference type="GO" id="GO:0016829">
    <property type="term" value="F:lyase activity"/>
    <property type="evidence" value="ECO:0007669"/>
    <property type="project" value="UniProtKB-KW"/>
</dbReference>
<evidence type="ECO:0000256" key="1">
    <source>
        <dbReference type="SAM" id="SignalP"/>
    </source>
</evidence>
<feature type="signal peptide" evidence="1">
    <location>
        <begin position="1"/>
        <end position="20"/>
    </location>
</feature>
<sequence>MYCLSITSLPFILLISISSALNTSCAPGGNFDLSIWELQLPIGAKNNPDTIPTSQLTGCGGYQDPQHMYFFTESKDGAAVFKVPGSPASSVCVTTKNSAHCRTELREINPSSWDPNAATNRMKVMLNVPEPDDSTMGTVIGQIHIDDSLSTKPVCELYYSSAGDLNMGVERNRTGGNEVPTYIGNVPVGGNFTYEIAYESNKLSVTLNDEPTKGLSTYQLNAPLSYFKVGNYNQGATLSDVHFFSIVVQH</sequence>
<dbReference type="SUPFAM" id="SSF49899">
    <property type="entry name" value="Concanavalin A-like lectins/glucanases"/>
    <property type="match status" value="1"/>
</dbReference>
<dbReference type="InterPro" id="IPR014895">
    <property type="entry name" value="Alginate_lyase_2"/>
</dbReference>
<keyword evidence="4" id="KW-1185">Reference proteome</keyword>
<evidence type="ECO:0000313" key="3">
    <source>
        <dbReference type="EMBL" id="KAF2102326.1"/>
    </source>
</evidence>
<feature type="chain" id="PRO_5040245894" evidence="1">
    <location>
        <begin position="21"/>
        <end position="250"/>
    </location>
</feature>
<dbReference type="AlphaFoldDB" id="A0A9P4M939"/>
<dbReference type="EMBL" id="ML978123">
    <property type="protein sequence ID" value="KAF2102326.1"/>
    <property type="molecule type" value="Genomic_DNA"/>
</dbReference>
<evidence type="ECO:0000313" key="4">
    <source>
        <dbReference type="Proteomes" id="UP000799772"/>
    </source>
</evidence>
<organism evidence="3 4">
    <name type="scientific">Rhizodiscina lignyota</name>
    <dbReference type="NCBI Taxonomy" id="1504668"/>
    <lineage>
        <taxon>Eukaryota</taxon>
        <taxon>Fungi</taxon>
        <taxon>Dikarya</taxon>
        <taxon>Ascomycota</taxon>
        <taxon>Pezizomycotina</taxon>
        <taxon>Dothideomycetes</taxon>
        <taxon>Pleosporomycetidae</taxon>
        <taxon>Aulographales</taxon>
        <taxon>Rhizodiscinaceae</taxon>
        <taxon>Rhizodiscina</taxon>
    </lineage>
</organism>
<protein>
    <submittedName>
        <fullName evidence="3">Polysaccharide lyase family 7 protein</fullName>
    </submittedName>
</protein>
<dbReference type="Proteomes" id="UP000799772">
    <property type="component" value="Unassembled WGS sequence"/>
</dbReference>
<dbReference type="OrthoDB" id="77013at2759"/>
<keyword evidence="1" id="KW-0732">Signal</keyword>
<feature type="domain" description="Alginate lyase 2" evidence="2">
    <location>
        <begin position="31"/>
        <end position="250"/>
    </location>
</feature>
<reference evidence="3" key="1">
    <citation type="journal article" date="2020" name="Stud. Mycol.">
        <title>101 Dothideomycetes genomes: a test case for predicting lifestyles and emergence of pathogens.</title>
        <authorList>
            <person name="Haridas S."/>
            <person name="Albert R."/>
            <person name="Binder M."/>
            <person name="Bloem J."/>
            <person name="Labutti K."/>
            <person name="Salamov A."/>
            <person name="Andreopoulos B."/>
            <person name="Baker S."/>
            <person name="Barry K."/>
            <person name="Bills G."/>
            <person name="Bluhm B."/>
            <person name="Cannon C."/>
            <person name="Castanera R."/>
            <person name="Culley D."/>
            <person name="Daum C."/>
            <person name="Ezra D."/>
            <person name="Gonzalez J."/>
            <person name="Henrissat B."/>
            <person name="Kuo A."/>
            <person name="Liang C."/>
            <person name="Lipzen A."/>
            <person name="Lutzoni F."/>
            <person name="Magnuson J."/>
            <person name="Mondo S."/>
            <person name="Nolan M."/>
            <person name="Ohm R."/>
            <person name="Pangilinan J."/>
            <person name="Park H.-J."/>
            <person name="Ramirez L."/>
            <person name="Alfaro M."/>
            <person name="Sun H."/>
            <person name="Tritt A."/>
            <person name="Yoshinaga Y."/>
            <person name="Zwiers L.-H."/>
            <person name="Turgeon B."/>
            <person name="Goodwin S."/>
            <person name="Spatafora J."/>
            <person name="Crous P."/>
            <person name="Grigoriev I."/>
        </authorList>
    </citation>
    <scope>NUCLEOTIDE SEQUENCE</scope>
    <source>
        <strain evidence="3">CBS 133067</strain>
    </source>
</reference>
<name>A0A9P4M939_9PEZI</name>
<accession>A0A9P4M939</accession>
<dbReference type="InterPro" id="IPR013320">
    <property type="entry name" value="ConA-like_dom_sf"/>
</dbReference>
<keyword evidence="3" id="KW-0456">Lyase</keyword>
<evidence type="ECO:0000259" key="2">
    <source>
        <dbReference type="Pfam" id="PF08787"/>
    </source>
</evidence>
<comment type="caution">
    <text evidence="3">The sequence shown here is derived from an EMBL/GenBank/DDBJ whole genome shotgun (WGS) entry which is preliminary data.</text>
</comment>
<dbReference type="Gene3D" id="2.60.120.200">
    <property type="match status" value="1"/>
</dbReference>